<dbReference type="UniPathway" id="UPA00232"/>
<dbReference type="PRINTS" id="PR00420">
    <property type="entry name" value="RNGMNOXGNASE"/>
</dbReference>
<reference evidence="10 11" key="1">
    <citation type="submission" date="2017-02" db="EMBL/GenBank/DDBJ databases">
        <title>Genomic diversity within the haloalkaliphilic genus Thioalkalivibrio.</title>
        <authorList>
            <person name="Ahn A.-C."/>
            <person name="Meier-Kolthoff J."/>
            <person name="Overmars L."/>
            <person name="Richter M."/>
            <person name="Woyke T."/>
            <person name="Sorokin D.Y."/>
            <person name="Muyzer G."/>
        </authorList>
    </citation>
    <scope>NUCLEOTIDE SEQUENCE [LARGE SCALE GENOMIC DNA]</scope>
    <source>
        <strain evidence="10 11">ALJD</strain>
    </source>
</reference>
<comment type="similarity">
    <text evidence="3">Belongs to the UbiH/COQ6 family.</text>
</comment>
<name>A0A1V3NIJ2_9GAMM</name>
<dbReference type="PANTHER" id="PTHR43876:SF8">
    <property type="entry name" value="2-OCTAPRENYL-6-METHOXYPHENOL HYDROXYLASE"/>
    <property type="match status" value="1"/>
</dbReference>
<evidence type="ECO:0000256" key="3">
    <source>
        <dbReference type="ARBA" id="ARBA00005349"/>
    </source>
</evidence>
<dbReference type="InterPro" id="IPR051205">
    <property type="entry name" value="UbiH/COQ6_monooxygenase"/>
</dbReference>
<dbReference type="GO" id="GO:0071949">
    <property type="term" value="F:FAD binding"/>
    <property type="evidence" value="ECO:0007669"/>
    <property type="project" value="InterPro"/>
</dbReference>
<keyword evidence="8" id="KW-0472">Membrane</keyword>
<dbReference type="InterPro" id="IPR036188">
    <property type="entry name" value="FAD/NAD-bd_sf"/>
</dbReference>
<evidence type="ECO:0000256" key="8">
    <source>
        <dbReference type="SAM" id="Phobius"/>
    </source>
</evidence>
<sequence>MTEDFHIIIAGGGMVGATLALALARTGYRVAVLEARPPGAPDQPSYDERTTALSFGSRRILEALDLWDGLAAHATPIREIHVSERGRFGVTRMSAADEGVPALGYVVANRALGAAWQSALADSPVEFITPARAQGYRVGHEGVMIDVERDAQHGTLHAGLLVAADGSDSAVRSMAQIGVRERDYRQTAVIANVTPARDHGGVAYERFTDQGPIAMLPVSEGRCALVWTVPTEQVDATLALSDRDFLQLLQARFGWRLGRLERTGRRAAYPLRLKRAERDTAARLVLVGNASHTLHPVAGQGFNLALRDVAVLADLLADAARDNGDPGDNRLLDAYSQWRRRDLDTVQLYTDGLVRLFSNSWPPLAHLRAAGLAALDVCAPMRHVLARQSMGLAGRLPRLARGRSL</sequence>
<gene>
    <name evidence="10" type="ORF">B1C78_08200</name>
</gene>
<dbReference type="EMBL" id="MVBK01000044">
    <property type="protein sequence ID" value="OOG24794.1"/>
    <property type="molecule type" value="Genomic_DNA"/>
</dbReference>
<organism evidence="10 11">
    <name type="scientific">Thioalkalivibrio denitrificans</name>
    <dbReference type="NCBI Taxonomy" id="108003"/>
    <lineage>
        <taxon>Bacteria</taxon>
        <taxon>Pseudomonadati</taxon>
        <taxon>Pseudomonadota</taxon>
        <taxon>Gammaproteobacteria</taxon>
        <taxon>Chromatiales</taxon>
        <taxon>Ectothiorhodospiraceae</taxon>
        <taxon>Thioalkalivibrio</taxon>
    </lineage>
</organism>
<evidence type="ECO:0000256" key="2">
    <source>
        <dbReference type="ARBA" id="ARBA00004749"/>
    </source>
</evidence>
<comment type="caution">
    <text evidence="10">The sequence shown here is derived from an EMBL/GenBank/DDBJ whole genome shotgun (WGS) entry which is preliminary data.</text>
</comment>
<evidence type="ECO:0000256" key="1">
    <source>
        <dbReference type="ARBA" id="ARBA00001974"/>
    </source>
</evidence>
<dbReference type="STRING" id="108003.B1C78_08200"/>
<dbReference type="NCBIfam" id="TIGR01984">
    <property type="entry name" value="UbiH"/>
    <property type="match status" value="1"/>
</dbReference>
<dbReference type="NCBIfam" id="NF004356">
    <property type="entry name" value="PRK05732.1"/>
    <property type="match status" value="1"/>
</dbReference>
<dbReference type="InterPro" id="IPR011295">
    <property type="entry name" value="UbiH"/>
</dbReference>
<dbReference type="RefSeq" id="WP_077278662.1">
    <property type="nucleotide sequence ID" value="NZ_MVBK01000044.1"/>
</dbReference>
<feature type="transmembrane region" description="Helical" evidence="8">
    <location>
        <begin position="6"/>
        <end position="24"/>
    </location>
</feature>
<keyword evidence="6" id="KW-0560">Oxidoreductase</keyword>
<dbReference type="InterPro" id="IPR010971">
    <property type="entry name" value="UbiH/COQ6"/>
</dbReference>
<evidence type="ECO:0000256" key="7">
    <source>
        <dbReference type="ARBA" id="ARBA00023033"/>
    </source>
</evidence>
<accession>A0A1V3NIJ2</accession>
<dbReference type="GO" id="GO:0006744">
    <property type="term" value="P:ubiquinone biosynthetic process"/>
    <property type="evidence" value="ECO:0007669"/>
    <property type="project" value="UniProtKB-UniPathway"/>
</dbReference>
<keyword evidence="11" id="KW-1185">Reference proteome</keyword>
<dbReference type="GO" id="GO:0008681">
    <property type="term" value="F:2-octaprenyl-6-methoxyphenol hydroxylase activity"/>
    <property type="evidence" value="ECO:0007669"/>
    <property type="project" value="InterPro"/>
</dbReference>
<dbReference type="NCBIfam" id="TIGR01988">
    <property type="entry name" value="Ubi-OHases"/>
    <property type="match status" value="1"/>
</dbReference>
<protein>
    <submittedName>
        <fullName evidence="10">2-octaprenyl-6-methoxyphenyl hydroxylase</fullName>
    </submittedName>
</protein>
<dbReference type="OrthoDB" id="9769565at2"/>
<dbReference type="AlphaFoldDB" id="A0A1V3NIJ2"/>
<evidence type="ECO:0000259" key="9">
    <source>
        <dbReference type="Pfam" id="PF01494"/>
    </source>
</evidence>
<feature type="domain" description="FAD-binding" evidence="9">
    <location>
        <begin position="6"/>
        <end position="341"/>
    </location>
</feature>
<dbReference type="Gene3D" id="3.50.50.60">
    <property type="entry name" value="FAD/NAD(P)-binding domain"/>
    <property type="match status" value="2"/>
</dbReference>
<keyword evidence="5" id="KW-0274">FAD</keyword>
<dbReference type="Proteomes" id="UP000189462">
    <property type="component" value="Unassembled WGS sequence"/>
</dbReference>
<evidence type="ECO:0000313" key="10">
    <source>
        <dbReference type="EMBL" id="OOG24794.1"/>
    </source>
</evidence>
<dbReference type="InterPro" id="IPR002938">
    <property type="entry name" value="FAD-bd"/>
</dbReference>
<dbReference type="Pfam" id="PF01494">
    <property type="entry name" value="FAD_binding_3"/>
    <property type="match status" value="1"/>
</dbReference>
<comment type="cofactor">
    <cofactor evidence="1">
        <name>FAD</name>
        <dbReference type="ChEBI" id="CHEBI:57692"/>
    </cofactor>
</comment>
<proteinExistence type="inferred from homology"/>
<comment type="pathway">
    <text evidence="2">Cofactor biosynthesis; ubiquinone biosynthesis.</text>
</comment>
<dbReference type="PANTHER" id="PTHR43876">
    <property type="entry name" value="UBIQUINONE BIOSYNTHESIS MONOOXYGENASE COQ6, MITOCHONDRIAL"/>
    <property type="match status" value="1"/>
</dbReference>
<keyword evidence="7" id="KW-0503">Monooxygenase</keyword>
<evidence type="ECO:0000313" key="11">
    <source>
        <dbReference type="Proteomes" id="UP000189462"/>
    </source>
</evidence>
<evidence type="ECO:0000256" key="6">
    <source>
        <dbReference type="ARBA" id="ARBA00023002"/>
    </source>
</evidence>
<keyword evidence="4" id="KW-0285">Flavoprotein</keyword>
<evidence type="ECO:0000256" key="4">
    <source>
        <dbReference type="ARBA" id="ARBA00022630"/>
    </source>
</evidence>
<dbReference type="SUPFAM" id="SSF51905">
    <property type="entry name" value="FAD/NAD(P)-binding domain"/>
    <property type="match status" value="1"/>
</dbReference>
<keyword evidence="8" id="KW-0812">Transmembrane</keyword>
<keyword evidence="8" id="KW-1133">Transmembrane helix</keyword>
<evidence type="ECO:0000256" key="5">
    <source>
        <dbReference type="ARBA" id="ARBA00022827"/>
    </source>
</evidence>